<evidence type="ECO:0000313" key="2">
    <source>
        <dbReference type="Proteomes" id="UP000824782"/>
    </source>
</evidence>
<evidence type="ECO:0000313" key="1">
    <source>
        <dbReference type="EMBL" id="KAG8568138.1"/>
    </source>
</evidence>
<sequence length="66" mass="7470">MRISDAGSTGAALHLVCIVMAEQQRRVPGNCFESWAAIIISPFTWSCLNNRTRVFTTSHYLHFLQD</sequence>
<protein>
    <submittedName>
        <fullName evidence="1">Uncharacterized protein</fullName>
    </submittedName>
</protein>
<name>A0AAV7B6E5_ENGPU</name>
<dbReference type="Proteomes" id="UP000824782">
    <property type="component" value="Unassembled WGS sequence"/>
</dbReference>
<proteinExistence type="predicted"/>
<accession>A0AAV7B6E5</accession>
<reference evidence="1" key="1">
    <citation type="thesis" date="2020" institute="ProQuest LLC" country="789 East Eisenhower Parkway, Ann Arbor, MI, USA">
        <title>Comparative Genomics and Chromosome Evolution.</title>
        <authorList>
            <person name="Mudd A.B."/>
        </authorList>
    </citation>
    <scope>NUCLEOTIDE SEQUENCE</scope>
    <source>
        <strain evidence="1">237g6f4</strain>
        <tissue evidence="1">Blood</tissue>
    </source>
</reference>
<keyword evidence="2" id="KW-1185">Reference proteome</keyword>
<gene>
    <name evidence="1" type="ORF">GDO81_013899</name>
</gene>
<dbReference type="EMBL" id="WNYA01000006">
    <property type="protein sequence ID" value="KAG8568138.1"/>
    <property type="molecule type" value="Genomic_DNA"/>
</dbReference>
<organism evidence="1 2">
    <name type="scientific">Engystomops pustulosus</name>
    <name type="common">Tungara frog</name>
    <name type="synonym">Physalaemus pustulosus</name>
    <dbReference type="NCBI Taxonomy" id="76066"/>
    <lineage>
        <taxon>Eukaryota</taxon>
        <taxon>Metazoa</taxon>
        <taxon>Chordata</taxon>
        <taxon>Craniata</taxon>
        <taxon>Vertebrata</taxon>
        <taxon>Euteleostomi</taxon>
        <taxon>Amphibia</taxon>
        <taxon>Batrachia</taxon>
        <taxon>Anura</taxon>
        <taxon>Neobatrachia</taxon>
        <taxon>Hyloidea</taxon>
        <taxon>Leptodactylidae</taxon>
        <taxon>Leiuperinae</taxon>
        <taxon>Engystomops</taxon>
    </lineage>
</organism>
<comment type="caution">
    <text evidence="1">The sequence shown here is derived from an EMBL/GenBank/DDBJ whole genome shotgun (WGS) entry which is preliminary data.</text>
</comment>
<dbReference type="AlphaFoldDB" id="A0AAV7B6E5"/>